<gene>
    <name evidence="11" type="ORF">RHOBADRAFT_15433</name>
</gene>
<evidence type="ECO:0000256" key="8">
    <source>
        <dbReference type="ARBA" id="ARBA00043962"/>
    </source>
</evidence>
<dbReference type="GO" id="GO:0004177">
    <property type="term" value="F:aminopeptidase activity"/>
    <property type="evidence" value="ECO:0007669"/>
    <property type="project" value="UniProtKB-KW"/>
</dbReference>
<name>A0A194S2X0_RHOGW</name>
<accession>A0A194S2X0</accession>
<evidence type="ECO:0000256" key="5">
    <source>
        <dbReference type="ARBA" id="ARBA00022729"/>
    </source>
</evidence>
<dbReference type="GO" id="GO:0006508">
    <property type="term" value="P:proteolysis"/>
    <property type="evidence" value="ECO:0007669"/>
    <property type="project" value="UniProtKB-KW"/>
</dbReference>
<evidence type="ECO:0000256" key="1">
    <source>
        <dbReference type="ARBA" id="ARBA00001947"/>
    </source>
</evidence>
<dbReference type="OrthoDB" id="2214at2759"/>
<dbReference type="GO" id="GO:0008235">
    <property type="term" value="F:metalloexopeptidase activity"/>
    <property type="evidence" value="ECO:0007669"/>
    <property type="project" value="InterPro"/>
</dbReference>
<evidence type="ECO:0000256" key="7">
    <source>
        <dbReference type="ARBA" id="ARBA00022833"/>
    </source>
</evidence>
<evidence type="ECO:0000256" key="2">
    <source>
        <dbReference type="ARBA" id="ARBA00022438"/>
    </source>
</evidence>
<comment type="cofactor">
    <cofactor evidence="1">
        <name>Zn(2+)</name>
        <dbReference type="ChEBI" id="CHEBI:29105"/>
    </cofactor>
</comment>
<evidence type="ECO:0000256" key="6">
    <source>
        <dbReference type="ARBA" id="ARBA00022801"/>
    </source>
</evidence>
<keyword evidence="7 9" id="KW-0862">Zinc</keyword>
<dbReference type="STRING" id="578459.A0A194S2X0"/>
<proteinExistence type="inferred from homology"/>
<dbReference type="RefSeq" id="XP_018270923.1">
    <property type="nucleotide sequence ID" value="XM_018412261.1"/>
</dbReference>
<keyword evidence="6 9" id="KW-0378">Hydrolase</keyword>
<evidence type="ECO:0000256" key="9">
    <source>
        <dbReference type="RuleBase" id="RU361240"/>
    </source>
</evidence>
<dbReference type="CDD" id="cd03879">
    <property type="entry name" value="M28_AAP"/>
    <property type="match status" value="1"/>
</dbReference>
<organism evidence="11 12">
    <name type="scientific">Rhodotorula graminis (strain WP1)</name>
    <dbReference type="NCBI Taxonomy" id="578459"/>
    <lineage>
        <taxon>Eukaryota</taxon>
        <taxon>Fungi</taxon>
        <taxon>Dikarya</taxon>
        <taxon>Basidiomycota</taxon>
        <taxon>Pucciniomycotina</taxon>
        <taxon>Microbotryomycetes</taxon>
        <taxon>Sporidiobolales</taxon>
        <taxon>Sporidiobolaceae</taxon>
        <taxon>Rhodotorula</taxon>
    </lineage>
</organism>
<keyword evidence="2" id="KW-0031">Aminopeptidase</keyword>
<dbReference type="GeneID" id="28972710"/>
<comment type="similarity">
    <text evidence="8">Belongs to the peptidase M28 family. M28E subfamily.</text>
</comment>
<dbReference type="EMBL" id="KQ474079">
    <property type="protein sequence ID" value="KPV74874.1"/>
    <property type="molecule type" value="Genomic_DNA"/>
</dbReference>
<evidence type="ECO:0000256" key="4">
    <source>
        <dbReference type="ARBA" id="ARBA00022723"/>
    </source>
</evidence>
<dbReference type="Proteomes" id="UP000053890">
    <property type="component" value="Unassembled WGS sequence"/>
</dbReference>
<protein>
    <recommendedName>
        <fullName evidence="9">Peptide hydrolase</fullName>
        <ecNumber evidence="9">3.4.-.-</ecNumber>
    </recommendedName>
</protein>
<evidence type="ECO:0000313" key="11">
    <source>
        <dbReference type="EMBL" id="KPV74874.1"/>
    </source>
</evidence>
<dbReference type="SUPFAM" id="SSF53187">
    <property type="entry name" value="Zn-dependent exopeptidases"/>
    <property type="match status" value="1"/>
</dbReference>
<keyword evidence="3 9" id="KW-0645">Protease</keyword>
<dbReference type="Gene3D" id="3.40.630.10">
    <property type="entry name" value="Zn peptidases"/>
    <property type="match status" value="1"/>
</dbReference>
<dbReference type="InterPro" id="IPR007484">
    <property type="entry name" value="Peptidase_M28"/>
</dbReference>
<keyword evidence="5" id="KW-0732">Signal</keyword>
<dbReference type="GO" id="GO:0046872">
    <property type="term" value="F:metal ion binding"/>
    <property type="evidence" value="ECO:0007669"/>
    <property type="project" value="UniProtKB-KW"/>
</dbReference>
<keyword evidence="12" id="KW-1185">Reference proteome</keyword>
<reference evidence="11 12" key="1">
    <citation type="journal article" date="2015" name="Front. Microbiol.">
        <title>Genome sequence of the plant growth promoting endophytic yeast Rhodotorula graminis WP1.</title>
        <authorList>
            <person name="Firrincieli A."/>
            <person name="Otillar R."/>
            <person name="Salamov A."/>
            <person name="Schmutz J."/>
            <person name="Khan Z."/>
            <person name="Redman R.S."/>
            <person name="Fleck N.D."/>
            <person name="Lindquist E."/>
            <person name="Grigoriev I.V."/>
            <person name="Doty S.L."/>
        </authorList>
    </citation>
    <scope>NUCLEOTIDE SEQUENCE [LARGE SCALE GENOMIC DNA]</scope>
    <source>
        <strain evidence="11 12">WP1</strain>
    </source>
</reference>
<dbReference type="PANTHER" id="PTHR12147">
    <property type="entry name" value="METALLOPEPTIDASE M28 FAMILY MEMBER"/>
    <property type="match status" value="1"/>
</dbReference>
<evidence type="ECO:0000256" key="3">
    <source>
        <dbReference type="ARBA" id="ARBA00022670"/>
    </source>
</evidence>
<dbReference type="InterPro" id="IPR045175">
    <property type="entry name" value="M28_fam"/>
</dbReference>
<feature type="domain" description="Peptidase M28" evidence="10">
    <location>
        <begin position="59"/>
        <end position="262"/>
    </location>
</feature>
<evidence type="ECO:0000313" key="12">
    <source>
        <dbReference type="Proteomes" id="UP000053890"/>
    </source>
</evidence>
<dbReference type="FunFam" id="3.40.630.10:FF:000042">
    <property type="entry name" value="Peptide hydrolase"/>
    <property type="match status" value="1"/>
</dbReference>
<keyword evidence="4 9" id="KW-0479">Metal-binding</keyword>
<dbReference type="AlphaFoldDB" id="A0A194S2X0"/>
<evidence type="ECO:0000259" key="10">
    <source>
        <dbReference type="Pfam" id="PF04389"/>
    </source>
</evidence>
<dbReference type="OMA" id="GMLQQDM"/>
<dbReference type="EC" id="3.4.-.-" evidence="9"/>
<dbReference type="Pfam" id="PF04389">
    <property type="entry name" value="Peptidase_M28"/>
    <property type="match status" value="1"/>
</dbReference>
<dbReference type="PANTHER" id="PTHR12147:SF56">
    <property type="entry name" value="AMINOPEPTIDASE YDR415C-RELATED"/>
    <property type="match status" value="1"/>
</dbReference>
<sequence>MRDFLESFTGFRTRYYRSDTGKQSQQFLLGQVRQVAASDKSLGITVREFAHPWGQNSIIARIEPAHDAKNQSEAVVILGAHQDSTNLLPFLSAPGADDDASGTTSSLSAFTALVESGFRPSHAPVEFHWYSAEEGGLLGSQAVAQDYAKRGVKVRSMLQMDMTAYVKPGTSPTIGIIQDFVDPAFTEYLTRVVDEYAEIPAVKTQCGYACSDHASWSKVGAPSAFTIESTFEDSDKNIHSSRDTIDQDGYSLDHVKQFARVAIALAVELGGGASVVA</sequence>